<protein>
    <submittedName>
        <fullName evidence="1">Uncharacterized protein</fullName>
    </submittedName>
</protein>
<organism evidence="1 2">
    <name type="scientific">Nemania bipapillata</name>
    <dbReference type="NCBI Taxonomy" id="110536"/>
    <lineage>
        <taxon>Eukaryota</taxon>
        <taxon>Fungi</taxon>
        <taxon>Dikarya</taxon>
        <taxon>Ascomycota</taxon>
        <taxon>Pezizomycotina</taxon>
        <taxon>Sordariomycetes</taxon>
        <taxon>Xylariomycetidae</taxon>
        <taxon>Xylariales</taxon>
        <taxon>Xylariaceae</taxon>
        <taxon>Nemania</taxon>
    </lineage>
</organism>
<name>A0ACC2J8B7_9PEZI</name>
<dbReference type="EMBL" id="JAPESX010000053">
    <property type="protein sequence ID" value="KAJ8123679.1"/>
    <property type="molecule type" value="Genomic_DNA"/>
</dbReference>
<reference evidence="1" key="1">
    <citation type="submission" date="2022-11" db="EMBL/GenBank/DDBJ databases">
        <title>Genome Sequence of Nemania bipapillata.</title>
        <authorList>
            <person name="Buettner E."/>
        </authorList>
    </citation>
    <scope>NUCLEOTIDE SEQUENCE</scope>
    <source>
        <strain evidence="1">CP14</strain>
    </source>
</reference>
<evidence type="ECO:0000313" key="1">
    <source>
        <dbReference type="EMBL" id="KAJ8123679.1"/>
    </source>
</evidence>
<comment type="caution">
    <text evidence="1">The sequence shown here is derived from an EMBL/GenBank/DDBJ whole genome shotgun (WGS) entry which is preliminary data.</text>
</comment>
<keyword evidence="2" id="KW-1185">Reference proteome</keyword>
<gene>
    <name evidence="1" type="ORF">ONZ43_g426</name>
</gene>
<dbReference type="Proteomes" id="UP001153334">
    <property type="component" value="Unassembled WGS sequence"/>
</dbReference>
<evidence type="ECO:0000313" key="2">
    <source>
        <dbReference type="Proteomes" id="UP001153334"/>
    </source>
</evidence>
<proteinExistence type="predicted"/>
<sequence length="492" mass="55675">MVGVPGKYKGCNTCRTRRVKCDNTKPFCKKCIDYGRECGGYERETVFIVGTQDDRGRVGSHPPRNAQQPRAAQPEASSQHATRLELMAAEPLQPAWHETVLLKSGTHSQLVRIVAQHADLDVAIKNSGWPPQGDEGSLSLLESQALDVAPTFREEDFNLESLCFVNWPQVGDGSTAGSDESICLFLYQQNSSTMYKEPPWNGTPTQSDAIRELGPGAYQTFPAHHFFARVYRPSAIWAALLNRQPTFLCNPEWTVVPWVHYPRTSLDDLLDIAVLLPSIFSRADQIMLLEASDDRRSRAKDLLDDCVNIETQFDIWLRVVRESTRTSGAPYWVADSTKTPSHLPFGELLSFSSPLLCLVHIYYWAVLISFHQCIRALLEVIPNREDEGSGSMVAPELPPGLDLRKYQLAETQELAALVCRSLDFALQTTMQQDLLAAPVWIVKEFYESMKVFGFCELESLWIGDFVERQQARSREMRAWLEEKRWAGIRRFG</sequence>
<accession>A0ACC2J8B7</accession>